<gene>
    <name evidence="6" type="ORF">BIW53_14355</name>
</gene>
<feature type="transmembrane region" description="Helical" evidence="4">
    <location>
        <begin position="94"/>
        <end position="117"/>
    </location>
</feature>
<keyword evidence="3 4" id="KW-0472">Membrane</keyword>
<accession>A0A1S1MZ98</accession>
<feature type="transmembrane region" description="Helical" evidence="4">
    <location>
        <begin position="295"/>
        <end position="313"/>
    </location>
</feature>
<feature type="domain" description="Major facilitator superfamily (MFS) profile" evidence="5">
    <location>
        <begin position="1"/>
        <end position="409"/>
    </location>
</feature>
<feature type="transmembrane region" description="Helical" evidence="4">
    <location>
        <begin position="9"/>
        <end position="30"/>
    </location>
</feature>
<dbReference type="AlphaFoldDB" id="A0A1S1MZ98"/>
<name>A0A1S1MZ98_9GAMM</name>
<organism evidence="6 7">
    <name type="scientific">Pseudoalteromonas byunsanensis</name>
    <dbReference type="NCBI Taxonomy" id="327939"/>
    <lineage>
        <taxon>Bacteria</taxon>
        <taxon>Pseudomonadati</taxon>
        <taxon>Pseudomonadota</taxon>
        <taxon>Gammaproteobacteria</taxon>
        <taxon>Alteromonadales</taxon>
        <taxon>Pseudoalteromonadaceae</taxon>
        <taxon>Pseudoalteromonas</taxon>
    </lineage>
</organism>
<comment type="caution">
    <text evidence="6">The sequence shown here is derived from an EMBL/GenBank/DDBJ whole genome shotgun (WGS) entry which is preliminary data.</text>
</comment>
<feature type="transmembrane region" description="Helical" evidence="4">
    <location>
        <begin position="70"/>
        <end position="88"/>
    </location>
</feature>
<evidence type="ECO:0000256" key="1">
    <source>
        <dbReference type="ARBA" id="ARBA00022692"/>
    </source>
</evidence>
<dbReference type="Gene3D" id="1.20.1250.20">
    <property type="entry name" value="MFS general substrate transporter like domains"/>
    <property type="match status" value="1"/>
</dbReference>
<keyword evidence="7" id="KW-1185">Reference proteome</keyword>
<dbReference type="PANTHER" id="PTHR23530">
    <property type="entry name" value="TRANSPORT PROTEIN-RELATED"/>
    <property type="match status" value="1"/>
</dbReference>
<reference evidence="6 7" key="1">
    <citation type="submission" date="2016-10" db="EMBL/GenBank/DDBJ databases">
        <title>Pseudoalteromonas amylolytica sp. nov., isolated from the surface seawater.</title>
        <authorList>
            <person name="Wu Y.-H."/>
            <person name="Cheng H."/>
            <person name="Jin X.-B."/>
            <person name="Wang C.-S."/>
            <person name="Xu X.-W."/>
        </authorList>
    </citation>
    <scope>NUCLEOTIDE SEQUENCE [LARGE SCALE GENOMIC DNA]</scope>
    <source>
        <strain evidence="6 7">JCM 12483</strain>
    </source>
</reference>
<feature type="transmembrane region" description="Helical" evidence="4">
    <location>
        <begin position="230"/>
        <end position="249"/>
    </location>
</feature>
<evidence type="ECO:0000313" key="7">
    <source>
        <dbReference type="Proteomes" id="UP000180253"/>
    </source>
</evidence>
<dbReference type="EMBL" id="MNAN01000034">
    <property type="protein sequence ID" value="OHU94263.1"/>
    <property type="molecule type" value="Genomic_DNA"/>
</dbReference>
<keyword evidence="2 4" id="KW-1133">Transmembrane helix</keyword>
<dbReference type="PANTHER" id="PTHR23530:SF1">
    <property type="entry name" value="PERMEASE, MAJOR FACILITATOR SUPERFAMILY-RELATED"/>
    <property type="match status" value="1"/>
</dbReference>
<dbReference type="Pfam" id="PF07690">
    <property type="entry name" value="MFS_1"/>
    <property type="match status" value="1"/>
</dbReference>
<evidence type="ECO:0000259" key="5">
    <source>
        <dbReference type="PROSITE" id="PS50850"/>
    </source>
</evidence>
<dbReference type="InterPro" id="IPR053160">
    <property type="entry name" value="MFS_DHA3_Transporter"/>
</dbReference>
<evidence type="ECO:0000256" key="2">
    <source>
        <dbReference type="ARBA" id="ARBA00022989"/>
    </source>
</evidence>
<feature type="transmembrane region" description="Helical" evidence="4">
    <location>
        <begin position="319"/>
        <end position="341"/>
    </location>
</feature>
<evidence type="ECO:0000256" key="3">
    <source>
        <dbReference type="ARBA" id="ARBA00023136"/>
    </source>
</evidence>
<dbReference type="STRING" id="327939.BIW53_14355"/>
<evidence type="ECO:0000256" key="4">
    <source>
        <dbReference type="SAM" id="Phobius"/>
    </source>
</evidence>
<feature type="transmembrane region" description="Helical" evidence="4">
    <location>
        <begin position="261"/>
        <end position="283"/>
    </location>
</feature>
<feature type="transmembrane region" description="Helical" evidence="4">
    <location>
        <begin position="362"/>
        <end position="379"/>
    </location>
</feature>
<feature type="transmembrane region" description="Helical" evidence="4">
    <location>
        <begin position="172"/>
        <end position="195"/>
    </location>
</feature>
<keyword evidence="1 4" id="KW-0812">Transmembrane</keyword>
<dbReference type="InterPro" id="IPR036259">
    <property type="entry name" value="MFS_trans_sf"/>
</dbReference>
<dbReference type="PROSITE" id="PS50850">
    <property type="entry name" value="MFS"/>
    <property type="match status" value="1"/>
</dbReference>
<dbReference type="Proteomes" id="UP000180253">
    <property type="component" value="Unassembled WGS sequence"/>
</dbReference>
<dbReference type="InterPro" id="IPR020846">
    <property type="entry name" value="MFS_dom"/>
</dbReference>
<dbReference type="InterPro" id="IPR011701">
    <property type="entry name" value="MFS"/>
</dbReference>
<sequence>MKNLIMKFGLIQAGVAAIGGVIAPIMYLMFMDKGLGLLEMGLLLAASTLFVVIFEIPFGSLADSYGRKKTFLIGEFLLLLVIIGFTVVDSFEGLLLIMALNGISSALFSGTLDALFVERFNAEKESGSPNIMEAQAQVTSFQMLGLALGAVVAGFLPIWFEFMSAGNDFIDFYEVNFVLLIPIVIFHIFMTIKFIDESNVKRTNKSIFDGISEVLGEAGKQVASSPILKILFILDFMGGAAFISLEQLWQPMLSEIIDDKGSSWIFGLIFAANFICLAIGQVLSIPLSKLFKNNYVPLLVICGFIIGGLFVVFSIQESLTGFICIYLLLFMFSGVTVAPVLAMFHENVEEESRSTMLSVKSLVAQAGAFSGALTAGFVADKFGMPTAWLIAGGVVIASTFLYFAPSIISFSKQHAKKQLDEQNELNDEAPVNQQAG</sequence>
<feature type="transmembrane region" description="Helical" evidence="4">
    <location>
        <begin position="36"/>
        <end position="58"/>
    </location>
</feature>
<feature type="transmembrane region" description="Helical" evidence="4">
    <location>
        <begin position="385"/>
        <end position="408"/>
    </location>
</feature>
<dbReference type="GO" id="GO:0022857">
    <property type="term" value="F:transmembrane transporter activity"/>
    <property type="evidence" value="ECO:0007669"/>
    <property type="project" value="InterPro"/>
</dbReference>
<dbReference type="RefSeq" id="WP_070992703.1">
    <property type="nucleotide sequence ID" value="NZ_CBCSHD010000009.1"/>
</dbReference>
<feature type="transmembrane region" description="Helical" evidence="4">
    <location>
        <begin position="138"/>
        <end position="160"/>
    </location>
</feature>
<proteinExistence type="predicted"/>
<dbReference type="SUPFAM" id="SSF103473">
    <property type="entry name" value="MFS general substrate transporter"/>
    <property type="match status" value="1"/>
</dbReference>
<protein>
    <recommendedName>
        <fullName evidence="5">Major facilitator superfamily (MFS) profile domain-containing protein</fullName>
    </recommendedName>
</protein>
<evidence type="ECO:0000313" key="6">
    <source>
        <dbReference type="EMBL" id="OHU94263.1"/>
    </source>
</evidence>